<dbReference type="InterPro" id="IPR037176">
    <property type="entry name" value="Osmotin/thaumatin-like_sf"/>
</dbReference>
<reference evidence="2 3" key="2">
    <citation type="journal article" date="2019" name="G3 (Bethesda)">
        <title>Hybrid Assembly of the Genome of the Entomopathogenic Nematode Steinernema carpocapsae Identifies the X-Chromosome.</title>
        <authorList>
            <person name="Serra L."/>
            <person name="Macchietto M."/>
            <person name="Macias-Munoz A."/>
            <person name="McGill C.J."/>
            <person name="Rodriguez I.M."/>
            <person name="Rodriguez B."/>
            <person name="Murad R."/>
            <person name="Mortazavi A."/>
        </authorList>
    </citation>
    <scope>NUCLEOTIDE SEQUENCE [LARGE SCALE GENOMIC DNA]</scope>
    <source>
        <strain evidence="2 3">ALL</strain>
    </source>
</reference>
<feature type="signal peptide" evidence="1">
    <location>
        <begin position="1"/>
        <end position="16"/>
    </location>
</feature>
<accession>A0A4U5P2R1</accession>
<dbReference type="PROSITE" id="PS51367">
    <property type="entry name" value="THAUMATIN_2"/>
    <property type="match status" value="1"/>
</dbReference>
<dbReference type="OrthoDB" id="430315at2759"/>
<organism evidence="2 3">
    <name type="scientific">Steinernema carpocapsae</name>
    <name type="common">Entomopathogenic nematode</name>
    <dbReference type="NCBI Taxonomy" id="34508"/>
    <lineage>
        <taxon>Eukaryota</taxon>
        <taxon>Metazoa</taxon>
        <taxon>Ecdysozoa</taxon>
        <taxon>Nematoda</taxon>
        <taxon>Chromadorea</taxon>
        <taxon>Rhabditida</taxon>
        <taxon>Tylenchina</taxon>
        <taxon>Panagrolaimomorpha</taxon>
        <taxon>Strongyloidoidea</taxon>
        <taxon>Steinernematidae</taxon>
        <taxon>Steinernema</taxon>
    </lineage>
</organism>
<feature type="chain" id="PRO_5020992347" description="Thaumatin-like protein" evidence="1">
    <location>
        <begin position="17"/>
        <end position="144"/>
    </location>
</feature>
<comment type="caution">
    <text evidence="2">The sequence shown here is derived from an EMBL/GenBank/DDBJ whole genome shotgun (WGS) entry which is preliminary data.</text>
</comment>
<evidence type="ECO:0000313" key="2">
    <source>
        <dbReference type="EMBL" id="TKR89804.1"/>
    </source>
</evidence>
<keyword evidence="1" id="KW-0732">Signal</keyword>
<dbReference type="Proteomes" id="UP000298663">
    <property type="component" value="Unassembled WGS sequence"/>
</dbReference>
<dbReference type="AlphaFoldDB" id="A0A4U5P2R1"/>
<evidence type="ECO:0000313" key="3">
    <source>
        <dbReference type="Proteomes" id="UP000298663"/>
    </source>
</evidence>
<dbReference type="Gene3D" id="2.60.110.10">
    <property type="entry name" value="Thaumatin"/>
    <property type="match status" value="2"/>
</dbReference>
<dbReference type="PANTHER" id="PTHR31013:SF2">
    <property type="entry name" value="THAUMATIN-LIKE PROTEIN"/>
    <property type="match status" value="1"/>
</dbReference>
<dbReference type="PIRSF" id="PIRSF002703">
    <property type="entry name" value="Thaumatin"/>
    <property type="match status" value="1"/>
</dbReference>
<protein>
    <recommendedName>
        <fullName evidence="4">Thaumatin-like protein</fullName>
    </recommendedName>
</protein>
<dbReference type="SUPFAM" id="SSF49870">
    <property type="entry name" value="Osmotin, thaumatin-like protein"/>
    <property type="match status" value="1"/>
</dbReference>
<sequence length="144" mass="15759">MFRLVLLTVLLSLVAASNVKFVNRCGYNVNVIRTANNQAPASEGNLGPGQSFTRSYSSNGMNFKNGWNGLTLAEFSWNSWNGLDFYDLSVIVGYDIAMQIRPSTGGPTVTCTYKQCPDAYQYPSDDTKTHGTRTGGSFTLTFCP</sequence>
<evidence type="ECO:0008006" key="4">
    <source>
        <dbReference type="Google" id="ProtNLM"/>
    </source>
</evidence>
<name>A0A4U5P2R1_STECR</name>
<gene>
    <name evidence="2" type="ORF">L596_013851</name>
</gene>
<dbReference type="InterPro" id="IPR001938">
    <property type="entry name" value="Thaumatin"/>
</dbReference>
<reference evidence="2 3" key="1">
    <citation type="journal article" date="2015" name="Genome Biol.">
        <title>Comparative genomics of Steinernema reveals deeply conserved gene regulatory networks.</title>
        <authorList>
            <person name="Dillman A.R."/>
            <person name="Macchietto M."/>
            <person name="Porter C.F."/>
            <person name="Rogers A."/>
            <person name="Williams B."/>
            <person name="Antoshechkin I."/>
            <person name="Lee M.M."/>
            <person name="Goodwin Z."/>
            <person name="Lu X."/>
            <person name="Lewis E.E."/>
            <person name="Goodrich-Blair H."/>
            <person name="Stock S.P."/>
            <person name="Adams B.J."/>
            <person name="Sternberg P.W."/>
            <person name="Mortazavi A."/>
        </authorList>
    </citation>
    <scope>NUCLEOTIDE SEQUENCE [LARGE SCALE GENOMIC DNA]</scope>
    <source>
        <strain evidence="2 3">ALL</strain>
    </source>
</reference>
<proteinExistence type="predicted"/>
<dbReference type="PANTHER" id="PTHR31013">
    <property type="entry name" value="THAUMATIN FAMILY PROTEIN-RELATED"/>
    <property type="match status" value="1"/>
</dbReference>
<dbReference type="SMART" id="SM00205">
    <property type="entry name" value="THN"/>
    <property type="match status" value="1"/>
</dbReference>
<keyword evidence="3" id="KW-1185">Reference proteome</keyword>
<dbReference type="EMBL" id="AZBU02000003">
    <property type="protein sequence ID" value="TKR89804.1"/>
    <property type="molecule type" value="Genomic_DNA"/>
</dbReference>
<evidence type="ECO:0000256" key="1">
    <source>
        <dbReference type="SAM" id="SignalP"/>
    </source>
</evidence>